<dbReference type="CDD" id="cd15482">
    <property type="entry name" value="Sialidase_non-viral"/>
    <property type="match status" value="1"/>
</dbReference>
<dbReference type="AlphaFoldDB" id="E6S864"/>
<evidence type="ECO:0000259" key="5">
    <source>
        <dbReference type="PROSITE" id="PS50022"/>
    </source>
</evidence>
<evidence type="ECO:0000313" key="7">
    <source>
        <dbReference type="Proteomes" id="UP000008914"/>
    </source>
</evidence>
<comment type="similarity">
    <text evidence="2">Belongs to the glycosyl hydrolase 33 family.</text>
</comment>
<dbReference type="InterPro" id="IPR013320">
    <property type="entry name" value="ConA-like_dom_sf"/>
</dbReference>
<dbReference type="GO" id="GO:0004308">
    <property type="term" value="F:exo-alpha-sialidase activity"/>
    <property type="evidence" value="ECO:0007669"/>
    <property type="project" value="UniProtKB-EC"/>
</dbReference>
<dbReference type="Gene3D" id="2.60.120.260">
    <property type="entry name" value="Galactose-binding domain-like"/>
    <property type="match status" value="1"/>
</dbReference>
<evidence type="ECO:0000256" key="3">
    <source>
        <dbReference type="ARBA" id="ARBA00012733"/>
    </source>
</evidence>
<evidence type="ECO:0000256" key="2">
    <source>
        <dbReference type="ARBA" id="ARBA00009348"/>
    </source>
</evidence>
<dbReference type="InterPro" id="IPR000421">
    <property type="entry name" value="FA58C"/>
</dbReference>
<comment type="catalytic activity">
    <reaction evidence="1">
        <text>Hydrolysis of alpha-(2-&gt;3)-, alpha-(2-&gt;6)-, alpha-(2-&gt;8)- glycosidic linkages of terminal sialic acid residues in oligosaccharides, glycoproteins, glycolipids, colominic acid and synthetic substrates.</text>
        <dbReference type="EC" id="3.2.1.18"/>
    </reaction>
</comment>
<gene>
    <name evidence="6" type="ordered locus">Intca_0420</name>
</gene>
<dbReference type="PROSITE" id="PS50022">
    <property type="entry name" value="FA58C_3"/>
    <property type="match status" value="1"/>
</dbReference>
<protein>
    <recommendedName>
        <fullName evidence="3">exo-alpha-sialidase</fullName>
        <ecNumber evidence="3">3.2.1.18</ecNumber>
    </recommendedName>
</protein>
<dbReference type="GO" id="GO:0009313">
    <property type="term" value="P:oligosaccharide catabolic process"/>
    <property type="evidence" value="ECO:0007669"/>
    <property type="project" value="TreeGrafter"/>
</dbReference>
<dbReference type="InterPro" id="IPR026856">
    <property type="entry name" value="Sialidase_fam"/>
</dbReference>
<dbReference type="Pfam" id="PF00754">
    <property type="entry name" value="F5_F8_type_C"/>
    <property type="match status" value="1"/>
</dbReference>
<dbReference type="InterPro" id="IPR013783">
    <property type="entry name" value="Ig-like_fold"/>
</dbReference>
<dbReference type="EC" id="3.2.1.18" evidence="3"/>
<keyword evidence="7" id="KW-1185">Reference proteome</keyword>
<dbReference type="Pfam" id="PF10633">
    <property type="entry name" value="NPCBM_assoc"/>
    <property type="match status" value="1"/>
</dbReference>
<proteinExistence type="inferred from homology"/>
<dbReference type="SUPFAM" id="SSF49785">
    <property type="entry name" value="Galactose-binding domain-like"/>
    <property type="match status" value="1"/>
</dbReference>
<dbReference type="InterPro" id="IPR018905">
    <property type="entry name" value="A-galactase_NEW3"/>
</dbReference>
<name>E6S864_INTC7</name>
<keyword evidence="4" id="KW-0732">Signal</keyword>
<dbReference type="PANTHER" id="PTHR10628">
    <property type="entry name" value="SIALIDASE"/>
    <property type="match status" value="1"/>
</dbReference>
<evidence type="ECO:0000256" key="4">
    <source>
        <dbReference type="SAM" id="SignalP"/>
    </source>
</evidence>
<dbReference type="SUPFAM" id="SSF49899">
    <property type="entry name" value="Concanavalin A-like lectins/glucanases"/>
    <property type="match status" value="1"/>
</dbReference>
<dbReference type="PROSITE" id="PS51318">
    <property type="entry name" value="TAT"/>
    <property type="match status" value="1"/>
</dbReference>
<sequence>MHTRRAALAGLALTVSIPLTVPLSVPVAMAGAAAATAADQTGITRTDLDHTGDGYPVYRIPALTKTTDGTLVAAYDGRPSYGDVPNNIALVVRRSTDDGSTWEDRQVVRYEAGKPGFGDPSLVTDRVTGRIWLFHAASVNQGYFGSTTGTDDADPNVLHADVSWSDDDGLTWQHRRLTSEVKDPQWGGLFAASGEGIQIRRGPHQGRLVQQYAIRYQGGNWAASLISDDHGETWRFGDLLGPGMDENKVVELSDGRLMLNSRAPGGYRKVAYSSDGGETWSGLHADDELVDPQNNGSIIRYDADAAPSSPDAAKLLFSNTATQSGRRNLTIRQSCDNGETWPIRKVVEPGAAEYSTLTPLGDQQFGLLYERGGYQHISFARFGGDWLDGVCAPLTSRTVTAGSPGGTAEVEVKVTSQETGAIDGGRVALDLPSGFTAPEVPVAKLSRGATATVRIPVRMPEGAVTNAYPYTARFLSDKGSSQSGGSIVVKGGNVVLSDSTERSYDGATITDLTDRVDAVKDLTGGAVTVRFSTTARPAVGTLLSLADPISAVRDVIVSLNGGRPYVEVRTATSTYPIRLQSSVDVADGKVHELIAASNAGVTSLILDDAVIAQVDGQGFFADVTALTRPHTLNPSGKPNLTLGMNRGHFSVNGGPAAPNSRWGFVGTIHSVEVSDDLRTGEELVPAAGLSIASVSSEETAGEDGRAANAVDGNPATIWHSKWTGTAAEYPHQITVDLGQAQPLTALRYLRRAVGTNGDIADHVVSVSDDNVSWTQVATGTFAATKGEEEVRFAPQTARYVRLEALSAVNGLQFAAAAELRPVRTS</sequence>
<dbReference type="InterPro" id="IPR036278">
    <property type="entry name" value="Sialidase_sf"/>
</dbReference>
<dbReference type="GO" id="GO:0016020">
    <property type="term" value="C:membrane"/>
    <property type="evidence" value="ECO:0007669"/>
    <property type="project" value="TreeGrafter"/>
</dbReference>
<dbReference type="Pfam" id="PF13088">
    <property type="entry name" value="BNR_2"/>
    <property type="match status" value="1"/>
</dbReference>
<dbReference type="InterPro" id="IPR011040">
    <property type="entry name" value="Sialidase"/>
</dbReference>
<dbReference type="HOGENOM" id="CLU_413802_0_0_11"/>
<dbReference type="PANTHER" id="PTHR10628:SF30">
    <property type="entry name" value="EXO-ALPHA-SIALIDASE"/>
    <property type="match status" value="1"/>
</dbReference>
<feature type="domain" description="F5/8 type C" evidence="5">
    <location>
        <begin position="672"/>
        <end position="824"/>
    </location>
</feature>
<dbReference type="Gene3D" id="2.60.120.200">
    <property type="match status" value="1"/>
</dbReference>
<dbReference type="SUPFAM" id="SSF50939">
    <property type="entry name" value="Sialidases"/>
    <property type="match status" value="1"/>
</dbReference>
<dbReference type="Gene3D" id="2.120.10.10">
    <property type="match status" value="1"/>
</dbReference>
<dbReference type="InterPro" id="IPR006311">
    <property type="entry name" value="TAT_signal"/>
</dbReference>
<evidence type="ECO:0000313" key="6">
    <source>
        <dbReference type="EMBL" id="ADU46968.1"/>
    </source>
</evidence>
<feature type="signal peptide" evidence="4">
    <location>
        <begin position="1"/>
        <end position="30"/>
    </location>
</feature>
<dbReference type="EMBL" id="CP002343">
    <property type="protein sequence ID" value="ADU46968.1"/>
    <property type="molecule type" value="Genomic_DNA"/>
</dbReference>
<organism evidence="6 7">
    <name type="scientific">Intrasporangium calvum (strain ATCC 23552 / DSM 43043 / JCM 3097 / NBRC 12989 / NCIMB 10167 / NRRL B-3866 / 7 KIP)</name>
    <dbReference type="NCBI Taxonomy" id="710696"/>
    <lineage>
        <taxon>Bacteria</taxon>
        <taxon>Bacillati</taxon>
        <taxon>Actinomycetota</taxon>
        <taxon>Actinomycetes</taxon>
        <taxon>Micrococcales</taxon>
        <taxon>Intrasporangiaceae</taxon>
        <taxon>Intrasporangium</taxon>
    </lineage>
</organism>
<feature type="chain" id="PRO_5038782794" description="exo-alpha-sialidase" evidence="4">
    <location>
        <begin position="31"/>
        <end position="825"/>
    </location>
</feature>
<dbReference type="eggNOG" id="COG4409">
    <property type="taxonomic scope" value="Bacteria"/>
</dbReference>
<accession>E6S864</accession>
<dbReference type="GO" id="GO:0005737">
    <property type="term" value="C:cytoplasm"/>
    <property type="evidence" value="ECO:0007669"/>
    <property type="project" value="TreeGrafter"/>
</dbReference>
<dbReference type="RefSeq" id="WP_013491289.1">
    <property type="nucleotide sequence ID" value="NC_014830.1"/>
</dbReference>
<dbReference type="InterPro" id="IPR008979">
    <property type="entry name" value="Galactose-bd-like_sf"/>
</dbReference>
<dbReference type="Gene3D" id="2.60.40.10">
    <property type="entry name" value="Immunoglobulins"/>
    <property type="match status" value="1"/>
</dbReference>
<dbReference type="KEGG" id="ica:Intca_0420"/>
<dbReference type="GO" id="GO:0006689">
    <property type="term" value="P:ganglioside catabolic process"/>
    <property type="evidence" value="ECO:0007669"/>
    <property type="project" value="TreeGrafter"/>
</dbReference>
<reference evidence="6 7" key="1">
    <citation type="journal article" date="2010" name="Stand. Genomic Sci.">
        <title>Complete genome sequence of Intrasporangium calvum type strain (7 KIP).</title>
        <authorList>
            <person name="Del Rio T.G."/>
            <person name="Chertkov O."/>
            <person name="Yasawong M."/>
            <person name="Lucas S."/>
            <person name="Deshpande S."/>
            <person name="Cheng J.F."/>
            <person name="Detter C."/>
            <person name="Tapia R."/>
            <person name="Han C."/>
            <person name="Goodwin L."/>
            <person name="Pitluck S."/>
            <person name="Liolios K."/>
            <person name="Ivanova N."/>
            <person name="Mavromatis K."/>
            <person name="Pati A."/>
            <person name="Chen A."/>
            <person name="Palaniappan K."/>
            <person name="Land M."/>
            <person name="Hauser L."/>
            <person name="Chang Y.J."/>
            <person name="Jeffries C.D."/>
            <person name="Rohde M."/>
            <person name="Pukall R."/>
            <person name="Sikorski J."/>
            <person name="Goker M."/>
            <person name="Woyke T."/>
            <person name="Bristow J."/>
            <person name="Eisen J.A."/>
            <person name="Markowitz V."/>
            <person name="Hugenholtz P."/>
            <person name="Kyrpides N.C."/>
            <person name="Klenk H.P."/>
            <person name="Lapidus A."/>
        </authorList>
    </citation>
    <scope>NUCLEOTIDE SEQUENCE [LARGE SCALE GENOMIC DNA]</scope>
    <source>
        <strain evidence="7">ATCC 23552 / DSM 43043 / JCM 3097 / NBRC 12989 / 7 KIP</strain>
    </source>
</reference>
<dbReference type="STRING" id="710696.Intca_0420"/>
<evidence type="ECO:0000256" key="1">
    <source>
        <dbReference type="ARBA" id="ARBA00000427"/>
    </source>
</evidence>
<dbReference type="Proteomes" id="UP000008914">
    <property type="component" value="Chromosome"/>
</dbReference>